<accession>A0A2N6Q886</accession>
<dbReference type="EMBL" id="PNGI01000001">
    <property type="protein sequence ID" value="PMC11225.1"/>
    <property type="molecule type" value="Genomic_DNA"/>
</dbReference>
<reference evidence="1 2" key="1">
    <citation type="submission" date="2017-09" db="EMBL/GenBank/DDBJ databases">
        <title>Bacterial strain isolated from the female urinary microbiota.</title>
        <authorList>
            <person name="Thomas-White K."/>
            <person name="Kumar N."/>
            <person name="Forster S."/>
            <person name="Putonti C."/>
            <person name="Lawley T."/>
            <person name="Wolfe A.J."/>
        </authorList>
    </citation>
    <scope>NUCLEOTIDE SEQUENCE [LARGE SCALE GENOMIC DNA]</scope>
    <source>
        <strain evidence="1 2">UMB0818</strain>
    </source>
</reference>
<gene>
    <name evidence="1" type="ORF">CJ232_00275</name>
</gene>
<protein>
    <submittedName>
        <fullName evidence="1">Uncharacterized protein</fullName>
    </submittedName>
</protein>
<sequence length="78" mass="8805">MKDNAIHGKILLLWAESTKGKGENTLRKNSMATAFLLVSQHLIIPYINNYPQKQSTNLKIMFYVLSIYSMLQSSTVGT</sequence>
<proteinExistence type="predicted"/>
<dbReference type="Proteomes" id="UP000235661">
    <property type="component" value="Unassembled WGS sequence"/>
</dbReference>
<organism evidence="1 2">
    <name type="scientific">Hoylesella timonensis</name>
    <dbReference type="NCBI Taxonomy" id="386414"/>
    <lineage>
        <taxon>Bacteria</taxon>
        <taxon>Pseudomonadati</taxon>
        <taxon>Bacteroidota</taxon>
        <taxon>Bacteroidia</taxon>
        <taxon>Bacteroidales</taxon>
        <taxon>Prevotellaceae</taxon>
        <taxon>Hoylesella</taxon>
    </lineage>
</organism>
<dbReference type="AlphaFoldDB" id="A0A2N6Q886"/>
<evidence type="ECO:0000313" key="2">
    <source>
        <dbReference type="Proteomes" id="UP000235661"/>
    </source>
</evidence>
<evidence type="ECO:0000313" key="1">
    <source>
        <dbReference type="EMBL" id="PMC11225.1"/>
    </source>
</evidence>
<name>A0A2N6Q886_9BACT</name>
<comment type="caution">
    <text evidence="1">The sequence shown here is derived from an EMBL/GenBank/DDBJ whole genome shotgun (WGS) entry which is preliminary data.</text>
</comment>